<evidence type="ECO:0000256" key="1">
    <source>
        <dbReference type="ARBA" id="ARBA00022801"/>
    </source>
</evidence>
<dbReference type="Gene3D" id="3.90.79.10">
    <property type="entry name" value="Nucleoside Triphosphate Pyrophosphohydrolase"/>
    <property type="match status" value="1"/>
</dbReference>
<dbReference type="InterPro" id="IPR036388">
    <property type="entry name" value="WH-like_DNA-bd_sf"/>
</dbReference>
<evidence type="ECO:0000313" key="4">
    <source>
        <dbReference type="Proteomes" id="UP000323257"/>
    </source>
</evidence>
<dbReference type="OrthoDB" id="9786141at2"/>
<evidence type="ECO:0000313" key="3">
    <source>
        <dbReference type="EMBL" id="TYP79525.1"/>
    </source>
</evidence>
<keyword evidence="1" id="KW-0378">Hydrolase</keyword>
<dbReference type="GO" id="GO:0016787">
    <property type="term" value="F:hydrolase activity"/>
    <property type="evidence" value="ECO:0007669"/>
    <property type="project" value="UniProtKB-KW"/>
</dbReference>
<accession>A0A5S5CLE3</accession>
<dbReference type="AlphaFoldDB" id="A0A5S5CLE3"/>
<dbReference type="Proteomes" id="UP000323257">
    <property type="component" value="Unassembled WGS sequence"/>
</dbReference>
<reference evidence="3 4" key="1">
    <citation type="submission" date="2019-07" db="EMBL/GenBank/DDBJ databases">
        <title>Genomic Encyclopedia of Type Strains, Phase III (KMG-III): the genomes of soil and plant-associated and newly described type strains.</title>
        <authorList>
            <person name="Whitman W."/>
        </authorList>
    </citation>
    <scope>NUCLEOTIDE SEQUENCE [LARGE SCALE GENOMIC DNA]</scope>
    <source>
        <strain evidence="3 4">BL24</strain>
    </source>
</reference>
<dbReference type="SUPFAM" id="SSF55811">
    <property type="entry name" value="Nudix"/>
    <property type="match status" value="1"/>
</dbReference>
<sequence length="260" mass="29559">MKKEQETARYRTPDGLPVDIAIFAITSHAKPGSYKTLADRKLEVLLVKRSSRSSAFPGQWALPGGFSSESETLAEAAYRELQEETNVGADVHIEQVKTVYYPGRDPRGWMPSVLYCALVSEDRLRAISPDTDADEARLFELDEALKLNLAFDHKALLKDALTHIQMKMMTTTIAKEFLPRTFTIRELYQVIQTVVPDFQEDIANFKRNLLTTKTRQGLIREALGSDDEPLTTDRNSNRPAQLYEFTDYEPRISIYNSGMF</sequence>
<dbReference type="Gene3D" id="1.10.10.10">
    <property type="entry name" value="Winged helix-like DNA-binding domain superfamily/Winged helix DNA-binding domain"/>
    <property type="match status" value="1"/>
</dbReference>
<dbReference type="PANTHER" id="PTHR43736:SF4">
    <property type="entry name" value="SLR1690 PROTEIN"/>
    <property type="match status" value="1"/>
</dbReference>
<dbReference type="PROSITE" id="PS00893">
    <property type="entry name" value="NUDIX_BOX"/>
    <property type="match status" value="1"/>
</dbReference>
<organism evidence="3 4">
    <name type="scientific">Paenibacillus methanolicus</name>
    <dbReference type="NCBI Taxonomy" id="582686"/>
    <lineage>
        <taxon>Bacteria</taxon>
        <taxon>Bacillati</taxon>
        <taxon>Bacillota</taxon>
        <taxon>Bacilli</taxon>
        <taxon>Bacillales</taxon>
        <taxon>Paenibacillaceae</taxon>
        <taxon>Paenibacillus</taxon>
    </lineage>
</organism>
<name>A0A5S5CLE3_9BACL</name>
<dbReference type="InterPro" id="IPR020084">
    <property type="entry name" value="NUDIX_hydrolase_CS"/>
</dbReference>
<proteinExistence type="predicted"/>
<keyword evidence="4" id="KW-1185">Reference proteome</keyword>
<dbReference type="Pfam" id="PF19368">
    <property type="entry name" value="WHD_AraR"/>
    <property type="match status" value="1"/>
</dbReference>
<dbReference type="EMBL" id="VNHS01000001">
    <property type="protein sequence ID" value="TYP79525.1"/>
    <property type="molecule type" value="Genomic_DNA"/>
</dbReference>
<dbReference type="Pfam" id="PF00293">
    <property type="entry name" value="NUDIX"/>
    <property type="match status" value="1"/>
</dbReference>
<evidence type="ECO:0000259" key="2">
    <source>
        <dbReference type="PROSITE" id="PS51462"/>
    </source>
</evidence>
<dbReference type="InterPro" id="IPR015797">
    <property type="entry name" value="NUDIX_hydrolase-like_dom_sf"/>
</dbReference>
<dbReference type="SUPFAM" id="SSF46785">
    <property type="entry name" value="Winged helix' DNA-binding domain"/>
    <property type="match status" value="1"/>
</dbReference>
<dbReference type="InterPro" id="IPR000086">
    <property type="entry name" value="NUDIX_hydrolase_dom"/>
</dbReference>
<dbReference type="InterPro" id="IPR036390">
    <property type="entry name" value="WH_DNA-bd_sf"/>
</dbReference>
<comment type="caution">
    <text evidence="3">The sequence shown here is derived from an EMBL/GenBank/DDBJ whole genome shotgun (WGS) entry which is preliminary data.</text>
</comment>
<protein>
    <submittedName>
        <fullName evidence="3">ADP-ribose pyrophosphatase YjhB (NUDIX family)</fullName>
    </submittedName>
</protein>
<feature type="domain" description="Nudix hydrolase" evidence="2">
    <location>
        <begin position="13"/>
        <end position="161"/>
    </location>
</feature>
<gene>
    <name evidence="3" type="ORF">BCM02_101643</name>
</gene>
<dbReference type="RefSeq" id="WP_148927574.1">
    <property type="nucleotide sequence ID" value="NZ_VNHS01000001.1"/>
</dbReference>
<dbReference type="PANTHER" id="PTHR43736">
    <property type="entry name" value="ADP-RIBOSE PYROPHOSPHATASE"/>
    <property type="match status" value="1"/>
</dbReference>
<dbReference type="InterPro" id="IPR045830">
    <property type="entry name" value="AraR_wHTH_dom"/>
</dbReference>
<dbReference type="PROSITE" id="PS51462">
    <property type="entry name" value="NUDIX"/>
    <property type="match status" value="1"/>
</dbReference>
<dbReference type="GO" id="GO:0003677">
    <property type="term" value="F:DNA binding"/>
    <property type="evidence" value="ECO:0007669"/>
    <property type="project" value="InterPro"/>
</dbReference>
<dbReference type="CDD" id="cd18873">
    <property type="entry name" value="NUDIX_NadM_like"/>
    <property type="match status" value="1"/>
</dbReference>